<dbReference type="EMBL" id="BK014941">
    <property type="protein sequence ID" value="DAD83790.1"/>
    <property type="molecule type" value="Genomic_DNA"/>
</dbReference>
<reference evidence="2" key="1">
    <citation type="journal article" date="2021" name="Proc. Natl. Acad. Sci. U.S.A.">
        <title>A Catalog of Tens of Thousands of Viruses from Human Metagenomes Reveals Hidden Associations with Chronic Diseases.</title>
        <authorList>
            <person name="Tisza M.J."/>
            <person name="Buck C.B."/>
        </authorList>
    </citation>
    <scope>NUCLEOTIDE SEQUENCE</scope>
    <source>
        <strain evidence="2">CtI7W9</strain>
    </source>
</reference>
<protein>
    <submittedName>
        <fullName evidence="2">Uncharacterized protein</fullName>
    </submittedName>
</protein>
<evidence type="ECO:0000256" key="1">
    <source>
        <dbReference type="SAM" id="MobiDB-lite"/>
    </source>
</evidence>
<name>A0A8S5MNE0_9CAUD</name>
<proteinExistence type="predicted"/>
<accession>A0A8S5MNE0</accession>
<feature type="region of interest" description="Disordered" evidence="1">
    <location>
        <begin position="1"/>
        <end position="38"/>
    </location>
</feature>
<evidence type="ECO:0000313" key="2">
    <source>
        <dbReference type="EMBL" id="DAD83790.1"/>
    </source>
</evidence>
<sequence length="52" mass="5603">MRLRLAGDTATMSAPGGRRSESELLKHRELEEAAPPRRAATMCAEAGKTAYS</sequence>
<organism evidence="2">
    <name type="scientific">Myoviridae sp. ctI7W9</name>
    <dbReference type="NCBI Taxonomy" id="2826636"/>
    <lineage>
        <taxon>Viruses</taxon>
        <taxon>Duplodnaviria</taxon>
        <taxon>Heunggongvirae</taxon>
        <taxon>Uroviricota</taxon>
        <taxon>Caudoviricetes</taxon>
    </lineage>
</organism>
<feature type="compositionally biased region" description="Basic and acidic residues" evidence="1">
    <location>
        <begin position="18"/>
        <end position="35"/>
    </location>
</feature>